<evidence type="ECO:0000313" key="4">
    <source>
        <dbReference type="Proteomes" id="UP001302321"/>
    </source>
</evidence>
<gene>
    <name evidence="3" type="ORF">QBC36DRAFT_325911</name>
</gene>
<evidence type="ECO:0000256" key="1">
    <source>
        <dbReference type="SAM" id="MobiDB-lite"/>
    </source>
</evidence>
<dbReference type="Gene3D" id="1.25.10.10">
    <property type="entry name" value="Leucine-rich Repeat Variant"/>
    <property type="match status" value="1"/>
</dbReference>
<comment type="caution">
    <text evidence="3">The sequence shown here is derived from an EMBL/GenBank/DDBJ whole genome shotgun (WGS) entry which is preliminary data.</text>
</comment>
<accession>A0AAN6W9R9</accession>
<dbReference type="InterPro" id="IPR011989">
    <property type="entry name" value="ARM-like"/>
</dbReference>
<keyword evidence="4" id="KW-1185">Reference proteome</keyword>
<feature type="compositionally biased region" description="Basic residues" evidence="1">
    <location>
        <begin position="409"/>
        <end position="419"/>
    </location>
</feature>
<dbReference type="AlphaFoldDB" id="A0AAN6W9R9"/>
<feature type="region of interest" description="Disordered" evidence="1">
    <location>
        <begin position="404"/>
        <end position="429"/>
    </location>
</feature>
<organism evidence="3 4">
    <name type="scientific">Triangularia setosa</name>
    <dbReference type="NCBI Taxonomy" id="2587417"/>
    <lineage>
        <taxon>Eukaryota</taxon>
        <taxon>Fungi</taxon>
        <taxon>Dikarya</taxon>
        <taxon>Ascomycota</taxon>
        <taxon>Pezizomycotina</taxon>
        <taxon>Sordariomycetes</taxon>
        <taxon>Sordariomycetidae</taxon>
        <taxon>Sordariales</taxon>
        <taxon>Podosporaceae</taxon>
        <taxon>Triangularia</taxon>
    </lineage>
</organism>
<dbReference type="EMBL" id="MU866150">
    <property type="protein sequence ID" value="KAK4177993.1"/>
    <property type="molecule type" value="Genomic_DNA"/>
</dbReference>
<evidence type="ECO:0000313" key="3">
    <source>
        <dbReference type="EMBL" id="KAK4177993.1"/>
    </source>
</evidence>
<sequence>MTKSRLKMLPLSLIGLIGLMVVGTSASEEPPSPSPSADVELICHTSNPSECYPKVFQPTHEFQIVHPDQDLPLGLHVRLNINTGQKEAKINIPNEELDPSLFGLPVDSSIVTVGAPDSEPEPAQERRKLPKNAPRYDPDGKIKEPPKSNPHAGNDASAFFESLSYLKKGLDIDSALESLSDVSHDIYYGLKIAEDYDTVANLFCLANNPAIFAPFPSSETLSRARLAALTLSSVTQNNPKALSEIKIHWPKLLASSCSDEPLSTLIWRLIPSAGHPDPAVSKARISSISGFLRSSTIRAHFLSNNGMEQILQILNLQDSQNGEFEPAARKAALLVLDNFLDGDMGASLGEWPVGTQQTDVVCEGRYKEGKEPVERCWDWHAKMWAKGNKKDKEHWSHELLKKVAEQRRVNNKGHKKKKNAIQGGGKEEL</sequence>
<feature type="chain" id="PRO_5042853065" description="Nucleotide exchange factor SIL1" evidence="2">
    <location>
        <begin position="27"/>
        <end position="429"/>
    </location>
</feature>
<name>A0AAN6W9R9_9PEZI</name>
<reference evidence="3" key="1">
    <citation type="journal article" date="2023" name="Mol. Phylogenet. Evol.">
        <title>Genome-scale phylogeny and comparative genomics of the fungal order Sordariales.</title>
        <authorList>
            <person name="Hensen N."/>
            <person name="Bonometti L."/>
            <person name="Westerberg I."/>
            <person name="Brannstrom I.O."/>
            <person name="Guillou S."/>
            <person name="Cros-Aarteil S."/>
            <person name="Calhoun S."/>
            <person name="Haridas S."/>
            <person name="Kuo A."/>
            <person name="Mondo S."/>
            <person name="Pangilinan J."/>
            <person name="Riley R."/>
            <person name="LaButti K."/>
            <person name="Andreopoulos B."/>
            <person name="Lipzen A."/>
            <person name="Chen C."/>
            <person name="Yan M."/>
            <person name="Daum C."/>
            <person name="Ng V."/>
            <person name="Clum A."/>
            <person name="Steindorff A."/>
            <person name="Ohm R.A."/>
            <person name="Martin F."/>
            <person name="Silar P."/>
            <person name="Natvig D.O."/>
            <person name="Lalanne C."/>
            <person name="Gautier V."/>
            <person name="Ament-Velasquez S.L."/>
            <person name="Kruys A."/>
            <person name="Hutchinson M.I."/>
            <person name="Powell A.J."/>
            <person name="Barry K."/>
            <person name="Miller A.N."/>
            <person name="Grigoriev I.V."/>
            <person name="Debuchy R."/>
            <person name="Gladieux P."/>
            <person name="Hiltunen Thoren M."/>
            <person name="Johannesson H."/>
        </authorList>
    </citation>
    <scope>NUCLEOTIDE SEQUENCE</scope>
    <source>
        <strain evidence="3">CBS 892.96</strain>
    </source>
</reference>
<keyword evidence="2" id="KW-0732">Signal</keyword>
<dbReference type="Proteomes" id="UP001302321">
    <property type="component" value="Unassembled WGS sequence"/>
</dbReference>
<reference evidence="3" key="2">
    <citation type="submission" date="2023-05" db="EMBL/GenBank/DDBJ databases">
        <authorList>
            <consortium name="Lawrence Berkeley National Laboratory"/>
            <person name="Steindorff A."/>
            <person name="Hensen N."/>
            <person name="Bonometti L."/>
            <person name="Westerberg I."/>
            <person name="Brannstrom I.O."/>
            <person name="Guillou S."/>
            <person name="Cros-Aarteil S."/>
            <person name="Calhoun S."/>
            <person name="Haridas S."/>
            <person name="Kuo A."/>
            <person name="Mondo S."/>
            <person name="Pangilinan J."/>
            <person name="Riley R."/>
            <person name="Labutti K."/>
            <person name="Andreopoulos B."/>
            <person name="Lipzen A."/>
            <person name="Chen C."/>
            <person name="Yanf M."/>
            <person name="Daum C."/>
            <person name="Ng V."/>
            <person name="Clum A."/>
            <person name="Ohm R."/>
            <person name="Martin F."/>
            <person name="Silar P."/>
            <person name="Natvig D."/>
            <person name="Lalanne C."/>
            <person name="Gautier V."/>
            <person name="Ament-Velasquez S.L."/>
            <person name="Kruys A."/>
            <person name="Hutchinson M.I."/>
            <person name="Powell A.J."/>
            <person name="Barry K."/>
            <person name="Miller A.N."/>
            <person name="Grigoriev I.V."/>
            <person name="Debuchy R."/>
            <person name="Gladieux P."/>
            <person name="Thoren M.H."/>
            <person name="Johannesson H."/>
        </authorList>
    </citation>
    <scope>NUCLEOTIDE SEQUENCE</scope>
    <source>
        <strain evidence="3">CBS 892.96</strain>
    </source>
</reference>
<protein>
    <recommendedName>
        <fullName evidence="5">Nucleotide exchange factor SIL1</fullName>
    </recommendedName>
</protein>
<feature type="compositionally biased region" description="Basic and acidic residues" evidence="1">
    <location>
        <begin position="134"/>
        <end position="146"/>
    </location>
</feature>
<feature type="signal peptide" evidence="2">
    <location>
        <begin position="1"/>
        <end position="26"/>
    </location>
</feature>
<proteinExistence type="predicted"/>
<evidence type="ECO:0000256" key="2">
    <source>
        <dbReference type="SAM" id="SignalP"/>
    </source>
</evidence>
<feature type="region of interest" description="Disordered" evidence="1">
    <location>
        <begin position="112"/>
        <end position="154"/>
    </location>
</feature>
<evidence type="ECO:0008006" key="5">
    <source>
        <dbReference type="Google" id="ProtNLM"/>
    </source>
</evidence>